<evidence type="ECO:0000256" key="1">
    <source>
        <dbReference type="ARBA" id="ARBA00007025"/>
    </source>
</evidence>
<dbReference type="SMART" id="SM00506">
    <property type="entry name" value="A1pp"/>
    <property type="match status" value="1"/>
</dbReference>
<dbReference type="InterPro" id="IPR043472">
    <property type="entry name" value="Macro_dom-like"/>
</dbReference>
<dbReference type="GeneID" id="55599950"/>
<dbReference type="Proteomes" id="UP000258408">
    <property type="component" value="Segment"/>
</dbReference>
<evidence type="ECO:0000259" key="4">
    <source>
        <dbReference type="PROSITE" id="PS51154"/>
    </source>
</evidence>
<keyword evidence="3" id="KW-0067">ATP-binding</keyword>
<comment type="similarity">
    <text evidence="1">Belongs to the SNF2/RAD54 helicase family.</text>
</comment>
<keyword evidence="2" id="KW-0547">Nucleotide-binding</keyword>
<evidence type="ECO:0000313" key="6">
    <source>
        <dbReference type="Proteomes" id="UP000258408"/>
    </source>
</evidence>
<dbReference type="SUPFAM" id="SSF52949">
    <property type="entry name" value="Macro domain-like"/>
    <property type="match status" value="1"/>
</dbReference>
<dbReference type="EMBL" id="MH536814">
    <property type="protein sequence ID" value="AXH49276.1"/>
    <property type="molecule type" value="Genomic_DNA"/>
</dbReference>
<dbReference type="InterPro" id="IPR031053">
    <property type="entry name" value="ALC1"/>
</dbReference>
<reference evidence="5 6" key="1">
    <citation type="submission" date="2018-06" db="EMBL/GenBank/DDBJ databases">
        <authorList>
            <person name="Luttrell C.E."/>
            <person name="Myers K.N."/>
            <person name="Simpson A.N."/>
            <person name="Sulollari A."/>
            <person name="Suri N."/>
            <person name="Nayek S."/>
            <person name="Bhuiyan S."/>
            <person name="Smith B.R."/>
            <person name="Hughes L.E."/>
            <person name="Garlena R.A."/>
            <person name="Russell D.A."/>
            <person name="Pope W.H."/>
            <person name="Jacobs-Sera D."/>
            <person name="Hatfull G.F."/>
        </authorList>
    </citation>
    <scope>NUCLEOTIDE SEQUENCE [LARGE SCALE GENOMIC DNA]</scope>
</reference>
<organism evidence="5 6">
    <name type="scientific">Streptomyces phage Blueeyedbeauty</name>
    <dbReference type="NCBI Taxonomy" id="2250336"/>
    <lineage>
        <taxon>Viruses</taxon>
        <taxon>Duplodnaviria</taxon>
        <taxon>Heunggongvirae</taxon>
        <taxon>Uroviricota</taxon>
        <taxon>Caudoviricetes</taxon>
        <taxon>Stanwilliamsviridae</taxon>
        <taxon>Loccivirinae</taxon>
        <taxon>Annadreamyvirus</taxon>
        <taxon>Annadreamyvirus blueeyedbeauty</taxon>
    </lineage>
</organism>
<evidence type="ECO:0000256" key="3">
    <source>
        <dbReference type="ARBA" id="ARBA00022840"/>
    </source>
</evidence>
<dbReference type="GO" id="GO:0005524">
    <property type="term" value="F:ATP binding"/>
    <property type="evidence" value="ECO:0007669"/>
    <property type="project" value="UniProtKB-KW"/>
</dbReference>
<dbReference type="Gene3D" id="3.40.220.10">
    <property type="entry name" value="Leucine Aminopeptidase, subunit E, domain 1"/>
    <property type="match status" value="1"/>
</dbReference>
<dbReference type="KEGG" id="vg:55599950"/>
<dbReference type="PANTHER" id="PTHR47157">
    <property type="entry name" value="CHROMODOMAIN-HELICASE-DNA-BINDING PROTEIN 1-LIKE"/>
    <property type="match status" value="1"/>
</dbReference>
<dbReference type="RefSeq" id="YP_009839328.1">
    <property type="nucleotide sequence ID" value="NC_048720.1"/>
</dbReference>
<evidence type="ECO:0000256" key="2">
    <source>
        <dbReference type="ARBA" id="ARBA00022741"/>
    </source>
</evidence>
<keyword evidence="6" id="KW-1185">Reference proteome</keyword>
<name>A0A345L1X4_9CAUD</name>
<dbReference type="GO" id="GO:0006338">
    <property type="term" value="P:chromatin remodeling"/>
    <property type="evidence" value="ECO:0007669"/>
    <property type="project" value="InterPro"/>
</dbReference>
<gene>
    <name evidence="5" type="primary">160</name>
    <name evidence="5" type="ORF">SEA_BLUEEYEDBEAUTY_160</name>
</gene>
<dbReference type="GO" id="GO:0003678">
    <property type="term" value="F:DNA helicase activity"/>
    <property type="evidence" value="ECO:0007669"/>
    <property type="project" value="InterPro"/>
</dbReference>
<proteinExistence type="inferred from homology"/>
<dbReference type="PROSITE" id="PS51154">
    <property type="entry name" value="MACRO"/>
    <property type="match status" value="1"/>
</dbReference>
<dbReference type="PANTHER" id="PTHR47157:SF1">
    <property type="entry name" value="CHROMODOMAIN-HELICASE-DNA-BINDING PROTEIN 1-LIKE"/>
    <property type="match status" value="1"/>
</dbReference>
<dbReference type="InterPro" id="IPR002589">
    <property type="entry name" value="Macro_dom"/>
</dbReference>
<feature type="domain" description="Macro" evidence="4">
    <location>
        <begin position="1"/>
        <end position="158"/>
    </location>
</feature>
<dbReference type="GO" id="GO:0006281">
    <property type="term" value="P:DNA repair"/>
    <property type="evidence" value="ECO:0007669"/>
    <property type="project" value="InterPro"/>
</dbReference>
<protein>
    <recommendedName>
        <fullName evidence="4">Macro domain-containing protein</fullName>
    </recommendedName>
</protein>
<accession>A0A345L1X4</accession>
<evidence type="ECO:0000313" key="5">
    <source>
        <dbReference type="EMBL" id="AXH49276.1"/>
    </source>
</evidence>
<sequence>MVTYVKGDATNPQGDGPKIIAHVCNDEGGWGAGFVLAVDKLSPRPKNFYKNEYAFYMDAGYAFMPLGVIDVVPVGGDTYVCNMIAQHRTIRNQPRPLCYKSLEICLTKLAEYAVAEGATIHMPRIGCGLAGGDWNVVESIINRTLTLRDVDVTVYDLP</sequence>